<evidence type="ECO:0000313" key="1">
    <source>
        <dbReference type="EMBL" id="SKC17163.1"/>
    </source>
</evidence>
<evidence type="ECO:0008006" key="3">
    <source>
        <dbReference type="Google" id="ProtNLM"/>
    </source>
</evidence>
<protein>
    <recommendedName>
        <fullName evidence="3">DUF1488 domain-containing protein</fullName>
    </recommendedName>
</protein>
<gene>
    <name evidence="1" type="ORF">SAMN05660750_05031</name>
</gene>
<organism evidence="1 2">
    <name type="scientific">Bosea thiooxidans</name>
    <dbReference type="NCBI Taxonomy" id="53254"/>
    <lineage>
        <taxon>Bacteria</taxon>
        <taxon>Pseudomonadati</taxon>
        <taxon>Pseudomonadota</taxon>
        <taxon>Alphaproteobacteria</taxon>
        <taxon>Hyphomicrobiales</taxon>
        <taxon>Boseaceae</taxon>
        <taxon>Bosea</taxon>
    </lineage>
</organism>
<accession>A0A1T5H8Y3</accession>
<proteinExistence type="predicted"/>
<dbReference type="AlphaFoldDB" id="A0A1T5H8Y3"/>
<sequence length="89" mass="9916">MSLDFPNSIRRYEPGRGCVSFWGSEASLEVMFQIELDVLRTLSPAVIDGSEGSFLVAFDLNRSAILQAARSAYLKKRGGYHRLSADAFR</sequence>
<dbReference type="RefSeq" id="WP_061966613.1">
    <property type="nucleotide sequence ID" value="NZ_FUYX01000025.1"/>
</dbReference>
<dbReference type="EMBL" id="FUYX01000025">
    <property type="protein sequence ID" value="SKC17163.1"/>
    <property type="molecule type" value="Genomic_DNA"/>
</dbReference>
<evidence type="ECO:0000313" key="2">
    <source>
        <dbReference type="Proteomes" id="UP000190130"/>
    </source>
</evidence>
<name>A0A1T5H8Y3_9HYPH</name>
<dbReference type="Proteomes" id="UP000190130">
    <property type="component" value="Unassembled WGS sequence"/>
</dbReference>
<dbReference type="Pfam" id="PF07369">
    <property type="entry name" value="DUF1488"/>
    <property type="match status" value="1"/>
</dbReference>
<dbReference type="OrthoDB" id="7360668at2"/>
<reference evidence="1 2" key="1">
    <citation type="submission" date="2017-02" db="EMBL/GenBank/DDBJ databases">
        <authorList>
            <person name="Peterson S.W."/>
        </authorList>
    </citation>
    <scope>NUCLEOTIDE SEQUENCE [LARGE SCALE GENOMIC DNA]</scope>
    <source>
        <strain evidence="1 2">DSM 9653</strain>
    </source>
</reference>
<dbReference type="InterPro" id="IPR009962">
    <property type="entry name" value="DUF1488"/>
</dbReference>